<feature type="domain" description="N-acetyltransferase" evidence="1">
    <location>
        <begin position="2"/>
        <end position="161"/>
    </location>
</feature>
<sequence>MYDIAWVSEADLDGITTLLQNNAPSRGGALTGEFPRDKVVLMTQGDARVIVAHREGNVVGVLFSSSKRNVSAPSVRAMLDAWPGSDDAYIYGPACIADTERGQGLLAKLYTVLRDYYPNREAVLFIRADNVASIRAHERLGMHEVSRFLFEGFCYLIFSDRAV</sequence>
<dbReference type="Proteomes" id="UP000254258">
    <property type="component" value="Unassembled WGS sequence"/>
</dbReference>
<accession>A0A370X3S2</accession>
<keyword evidence="3" id="KW-1185">Reference proteome</keyword>
<dbReference type="Pfam" id="PF00583">
    <property type="entry name" value="Acetyltransf_1"/>
    <property type="match status" value="1"/>
</dbReference>
<protein>
    <submittedName>
        <fullName evidence="2">N-acetyltransferase</fullName>
    </submittedName>
</protein>
<dbReference type="AlphaFoldDB" id="A0A370X3S2"/>
<dbReference type="InterPro" id="IPR000182">
    <property type="entry name" value="GNAT_dom"/>
</dbReference>
<dbReference type="PROSITE" id="PS51186">
    <property type="entry name" value="GNAT"/>
    <property type="match status" value="1"/>
</dbReference>
<evidence type="ECO:0000313" key="2">
    <source>
        <dbReference type="EMBL" id="RDS82930.1"/>
    </source>
</evidence>
<comment type="caution">
    <text evidence="2">The sequence shown here is derived from an EMBL/GenBank/DDBJ whole genome shotgun (WGS) entry which is preliminary data.</text>
</comment>
<evidence type="ECO:0000259" key="1">
    <source>
        <dbReference type="PROSITE" id="PS51186"/>
    </source>
</evidence>
<evidence type="ECO:0000313" key="3">
    <source>
        <dbReference type="Proteomes" id="UP000254258"/>
    </source>
</evidence>
<dbReference type="Gene3D" id="3.40.630.30">
    <property type="match status" value="1"/>
</dbReference>
<gene>
    <name evidence="2" type="ORF">DWU98_07285</name>
</gene>
<organism evidence="2 3">
    <name type="scientific">Dyella monticola</name>
    <dbReference type="NCBI Taxonomy" id="1927958"/>
    <lineage>
        <taxon>Bacteria</taxon>
        <taxon>Pseudomonadati</taxon>
        <taxon>Pseudomonadota</taxon>
        <taxon>Gammaproteobacteria</taxon>
        <taxon>Lysobacterales</taxon>
        <taxon>Rhodanobacteraceae</taxon>
        <taxon>Dyella</taxon>
    </lineage>
</organism>
<dbReference type="InterPro" id="IPR016181">
    <property type="entry name" value="Acyl_CoA_acyltransferase"/>
</dbReference>
<dbReference type="EMBL" id="QRBE01000003">
    <property type="protein sequence ID" value="RDS82930.1"/>
    <property type="molecule type" value="Genomic_DNA"/>
</dbReference>
<reference evidence="2 3" key="1">
    <citation type="submission" date="2018-07" db="EMBL/GenBank/DDBJ databases">
        <title>Dyella monticola sp. nov. and Dyella psychrodurans sp. nov. isolated from monsoon evergreen broad-leaved forest soil of Dinghu Mountain, China.</title>
        <authorList>
            <person name="Gao Z."/>
            <person name="Qiu L."/>
        </authorList>
    </citation>
    <scope>NUCLEOTIDE SEQUENCE [LARGE SCALE GENOMIC DNA]</scope>
    <source>
        <strain evidence="2 3">4G-K06</strain>
    </source>
</reference>
<dbReference type="OrthoDB" id="5459937at2"/>
<dbReference type="SUPFAM" id="SSF55729">
    <property type="entry name" value="Acyl-CoA N-acyltransferases (Nat)"/>
    <property type="match status" value="1"/>
</dbReference>
<dbReference type="RefSeq" id="WP_115494835.1">
    <property type="nucleotide sequence ID" value="NZ_QRBE01000003.1"/>
</dbReference>
<dbReference type="GO" id="GO:0016747">
    <property type="term" value="F:acyltransferase activity, transferring groups other than amino-acyl groups"/>
    <property type="evidence" value="ECO:0007669"/>
    <property type="project" value="InterPro"/>
</dbReference>
<keyword evidence="2" id="KW-0808">Transferase</keyword>
<proteinExistence type="predicted"/>
<name>A0A370X3S2_9GAMM</name>